<dbReference type="InterPro" id="IPR003593">
    <property type="entry name" value="AAA+_ATPase"/>
</dbReference>
<dbReference type="Pfam" id="PF13481">
    <property type="entry name" value="AAA_25"/>
    <property type="match status" value="1"/>
</dbReference>
<keyword evidence="3" id="KW-1185">Reference proteome</keyword>
<reference evidence="2 3" key="1">
    <citation type="submission" date="2018-01" db="EMBL/GenBank/DDBJ databases">
        <title>Whole genome analyses suggest that Burkholderia sensu lato contains two further novel genera in the rhizoxinica-symbiotica group Mycetohabitans gen. nov., and Trinickia gen. nov.: implications for the evolution of diazotrophy and nodulation in the Burkholderiaceae.</title>
        <authorList>
            <person name="Estrada-de los Santos P."/>
            <person name="Palmer M."/>
            <person name="Chavez-Ramirez B."/>
            <person name="Beukes C."/>
            <person name="Steenkamp E.T."/>
            <person name="Hirsch A.M."/>
            <person name="Manyaka P."/>
            <person name="Maluk M."/>
            <person name="Lafos M."/>
            <person name="Crook M."/>
            <person name="Gross E."/>
            <person name="Simon M.F."/>
            <person name="Bueno dos Reis Junior F."/>
            <person name="Poole P.S."/>
            <person name="Venter S.N."/>
            <person name="James E.K."/>
        </authorList>
    </citation>
    <scope>NUCLEOTIDE SEQUENCE [LARGE SCALE GENOMIC DNA]</scope>
    <source>
        <strain evidence="2 3">GP25-8</strain>
    </source>
</reference>
<evidence type="ECO:0000259" key="1">
    <source>
        <dbReference type="SMART" id="SM00382"/>
    </source>
</evidence>
<dbReference type="SUPFAM" id="SSF52540">
    <property type="entry name" value="P-loop containing nucleoside triphosphate hydrolases"/>
    <property type="match status" value="1"/>
</dbReference>
<sequence>MQANIRPINHLWTHDDMTLRPRKQPPPPSQMCITLGQFLEKTLPQSTSLLGDLILAGSVGMLVAPRGCGKSLLAMTIGYAIAGAKLLEPWGIGSGAEVCLIDGEMREQGLQTRFRLLNAKNTKPNSVMRAGQNFHIISRDAAGDPIGSIDTLEGQEAFDEIIPYSAKLIIIDNLSALTTSGREDAASFALIKQWIIRKRLSGVAVLLVHHTGKSGAQRGTSVHEDLLDYSIQLSPREEPGKTAFTLRHTKLRDHLPELKGDFDGAFWTADDMLHFRIEAAEKSVRPEDEKILALRQQGLTQQKIADAVGLSKSMVQRRLKDITAMPRPDQDGAETED</sequence>
<evidence type="ECO:0000313" key="2">
    <source>
        <dbReference type="EMBL" id="PMS25293.1"/>
    </source>
</evidence>
<comment type="caution">
    <text evidence="2">The sequence shown here is derived from an EMBL/GenBank/DDBJ whole genome shotgun (WGS) entry which is preliminary data.</text>
</comment>
<dbReference type="Proteomes" id="UP000235347">
    <property type="component" value="Unassembled WGS sequence"/>
</dbReference>
<dbReference type="EMBL" id="PNYB01000007">
    <property type="protein sequence ID" value="PMS25293.1"/>
    <property type="molecule type" value="Genomic_DNA"/>
</dbReference>
<evidence type="ECO:0000313" key="3">
    <source>
        <dbReference type="Proteomes" id="UP000235347"/>
    </source>
</evidence>
<dbReference type="InterPro" id="IPR027417">
    <property type="entry name" value="P-loop_NTPase"/>
</dbReference>
<name>A0A2N7W7B6_9BURK</name>
<gene>
    <name evidence="2" type="ORF">C0Z19_10095</name>
</gene>
<dbReference type="RefSeq" id="WP_102609682.1">
    <property type="nucleotide sequence ID" value="NZ_CADIKD010000010.1"/>
</dbReference>
<organism evidence="2 3">
    <name type="scientific">Trinickia soli</name>
    <dbReference type="NCBI Taxonomy" id="380675"/>
    <lineage>
        <taxon>Bacteria</taxon>
        <taxon>Pseudomonadati</taxon>
        <taxon>Pseudomonadota</taxon>
        <taxon>Betaproteobacteria</taxon>
        <taxon>Burkholderiales</taxon>
        <taxon>Burkholderiaceae</taxon>
        <taxon>Trinickia</taxon>
    </lineage>
</organism>
<proteinExistence type="predicted"/>
<feature type="domain" description="AAA+ ATPase" evidence="1">
    <location>
        <begin position="56"/>
        <end position="238"/>
    </location>
</feature>
<protein>
    <recommendedName>
        <fullName evidence="1">AAA+ ATPase domain-containing protein</fullName>
    </recommendedName>
</protein>
<dbReference type="AlphaFoldDB" id="A0A2N7W7B6"/>
<dbReference type="SMART" id="SM00382">
    <property type="entry name" value="AAA"/>
    <property type="match status" value="1"/>
</dbReference>
<dbReference type="Gene3D" id="3.40.50.300">
    <property type="entry name" value="P-loop containing nucleotide triphosphate hydrolases"/>
    <property type="match status" value="1"/>
</dbReference>
<accession>A0A2N7W7B6</accession>